<protein>
    <recommendedName>
        <fullName evidence="1">Mutator-like transposase domain-containing protein</fullName>
    </recommendedName>
</protein>
<accession>A0AA88YVJ1</accession>
<dbReference type="InterPro" id="IPR049012">
    <property type="entry name" value="Mutator_transp_dom"/>
</dbReference>
<keyword evidence="3" id="KW-1185">Reference proteome</keyword>
<gene>
    <name evidence="2" type="ORF">FSP39_005123</name>
</gene>
<reference evidence="2" key="1">
    <citation type="submission" date="2019-08" db="EMBL/GenBank/DDBJ databases">
        <title>The improved chromosome-level genome for the pearl oyster Pinctada fucata martensii using PacBio sequencing and Hi-C.</title>
        <authorList>
            <person name="Zheng Z."/>
        </authorList>
    </citation>
    <scope>NUCLEOTIDE SEQUENCE</scope>
    <source>
        <strain evidence="2">ZZ-2019</strain>
        <tissue evidence="2">Adductor muscle</tissue>
    </source>
</reference>
<evidence type="ECO:0000259" key="1">
    <source>
        <dbReference type="Pfam" id="PF20700"/>
    </source>
</evidence>
<sequence>MQKFPKCDGFIHWDPQAEEQWGLGVIEVMICEKCTYRSNKYKLFMEIEDEKPGRKAACMNRSLQVGLTQTPIGPTSLRRLLMSVHVPPPSRSAMQESANQVCDDIEASNVLDMHGRREQLKKVNRLRGDAENVIDIECDGVYNNKLSSGVGRTPFQPGTQCNYVVVENVTNKREIIAMENVNKLCSKHGMHTASDPPCDIKSGECSSTDTMETSIVHHITTDADTKAFKAAQELYEKGVTATKPEHQLDSRHLCDNHRKYIKSNTEFLTLMPGKTKAEREINLGTFALDLSKRCQSECEQLNIKTKQCDGVSTLTQRDLSLLTETIIMYYYGDHSLCELHSLVCKGTETENWVRKSPFLPSDFKIEACTKNYKLLEKCLAYRLSLPRFEKTKLNSNSQKVESVNRTLRRSLPTNVTYPRNFAGRSHSAVHSRNYGPGESLTRLMETEGCSVPKSSRVASSLKKEQQCYDKGKLYSKSTVRKVKRLKTRTKLYDLHRKHRDEVHYRKSQLLQ</sequence>
<name>A0AA88YVJ1_PINIB</name>
<evidence type="ECO:0000313" key="3">
    <source>
        <dbReference type="Proteomes" id="UP001186944"/>
    </source>
</evidence>
<organism evidence="2 3">
    <name type="scientific">Pinctada imbricata</name>
    <name type="common">Atlantic pearl-oyster</name>
    <name type="synonym">Pinctada martensii</name>
    <dbReference type="NCBI Taxonomy" id="66713"/>
    <lineage>
        <taxon>Eukaryota</taxon>
        <taxon>Metazoa</taxon>
        <taxon>Spiralia</taxon>
        <taxon>Lophotrochozoa</taxon>
        <taxon>Mollusca</taxon>
        <taxon>Bivalvia</taxon>
        <taxon>Autobranchia</taxon>
        <taxon>Pteriomorphia</taxon>
        <taxon>Pterioida</taxon>
        <taxon>Pterioidea</taxon>
        <taxon>Pteriidae</taxon>
        <taxon>Pinctada</taxon>
    </lineage>
</organism>
<dbReference type="Pfam" id="PF20700">
    <property type="entry name" value="Mutator"/>
    <property type="match status" value="1"/>
</dbReference>
<comment type="caution">
    <text evidence="2">The sequence shown here is derived from an EMBL/GenBank/DDBJ whole genome shotgun (WGS) entry which is preliminary data.</text>
</comment>
<evidence type="ECO:0000313" key="2">
    <source>
        <dbReference type="EMBL" id="KAK3107017.1"/>
    </source>
</evidence>
<proteinExistence type="predicted"/>
<dbReference type="EMBL" id="VSWD01000002">
    <property type="protein sequence ID" value="KAK3107017.1"/>
    <property type="molecule type" value="Genomic_DNA"/>
</dbReference>
<feature type="domain" description="Mutator-like transposase" evidence="1">
    <location>
        <begin position="5"/>
        <end position="344"/>
    </location>
</feature>
<dbReference type="AlphaFoldDB" id="A0AA88YVJ1"/>
<dbReference type="Proteomes" id="UP001186944">
    <property type="component" value="Unassembled WGS sequence"/>
</dbReference>